<dbReference type="InterPro" id="IPR047242">
    <property type="entry name" value="CDC5L/Cef1"/>
</dbReference>
<keyword evidence="2" id="KW-0507">mRNA processing</keyword>
<organism evidence="12 13">
    <name type="scientific">Blastocystis sp. subtype 1 (strain ATCC 50177 / NandII)</name>
    <dbReference type="NCBI Taxonomy" id="478820"/>
    <lineage>
        <taxon>Eukaryota</taxon>
        <taxon>Sar</taxon>
        <taxon>Stramenopiles</taxon>
        <taxon>Bigyra</taxon>
        <taxon>Opalozoa</taxon>
        <taxon>Opalinata</taxon>
        <taxon>Blastocystidae</taxon>
        <taxon>Blastocystis</taxon>
    </lineage>
</organism>
<dbReference type="CDD" id="cd11659">
    <property type="entry name" value="SANT_CDC5_II"/>
    <property type="match status" value="1"/>
</dbReference>
<keyword evidence="6" id="KW-0508">mRNA splicing</keyword>
<evidence type="ECO:0000256" key="6">
    <source>
        <dbReference type="ARBA" id="ARBA00023187"/>
    </source>
</evidence>
<dbReference type="PANTHER" id="PTHR45885">
    <property type="entry name" value="CELL DIVISION CYCLE 5-LIKE PROTEIN"/>
    <property type="match status" value="1"/>
</dbReference>
<dbReference type="GO" id="GO:0000974">
    <property type="term" value="C:Prp19 complex"/>
    <property type="evidence" value="ECO:0007669"/>
    <property type="project" value="InterPro"/>
</dbReference>
<keyword evidence="4" id="KW-0677">Repeat</keyword>
<reference evidence="12 13" key="1">
    <citation type="submission" date="2016-05" db="EMBL/GenBank/DDBJ databases">
        <title>Nuclear genome of Blastocystis sp. subtype 1 NandII.</title>
        <authorList>
            <person name="Gentekaki E."/>
            <person name="Curtis B."/>
            <person name="Stairs C."/>
            <person name="Eme L."/>
            <person name="Herman E."/>
            <person name="Klimes V."/>
            <person name="Arias M.C."/>
            <person name="Elias M."/>
            <person name="Hilliou F."/>
            <person name="Klute M."/>
            <person name="Malik S.-B."/>
            <person name="Pightling A."/>
            <person name="Rachubinski R."/>
            <person name="Salas D."/>
            <person name="Schlacht A."/>
            <person name="Suga H."/>
            <person name="Archibald J."/>
            <person name="Ball S.G."/>
            <person name="Clark G."/>
            <person name="Dacks J."/>
            <person name="Van Der Giezen M."/>
            <person name="Tsaousis A."/>
            <person name="Roger A."/>
        </authorList>
    </citation>
    <scope>NUCLEOTIDE SEQUENCE [LARGE SCALE GENOMIC DNA]</scope>
    <source>
        <strain evidence="13">ATCC 50177 / NandII</strain>
    </source>
</reference>
<dbReference type="EMBL" id="LXWW01000320">
    <property type="protein sequence ID" value="OAO13781.1"/>
    <property type="molecule type" value="Genomic_DNA"/>
</dbReference>
<evidence type="ECO:0000256" key="2">
    <source>
        <dbReference type="ARBA" id="ARBA00022664"/>
    </source>
</evidence>
<comment type="caution">
    <text evidence="12">The sequence shown here is derived from an EMBL/GenBank/DDBJ whole genome shotgun (WGS) entry which is preliminary data.</text>
</comment>
<dbReference type="CDD" id="cd00167">
    <property type="entry name" value="SANT"/>
    <property type="match status" value="1"/>
</dbReference>
<dbReference type="InterPro" id="IPR009057">
    <property type="entry name" value="Homeodomain-like_sf"/>
</dbReference>
<feature type="domain" description="HTH myb-type" evidence="11">
    <location>
        <begin position="58"/>
        <end position="107"/>
    </location>
</feature>
<dbReference type="Gene3D" id="1.10.10.60">
    <property type="entry name" value="Homeodomain-like"/>
    <property type="match status" value="2"/>
</dbReference>
<dbReference type="FunFam" id="1.10.10.60:FF:000021">
    <property type="entry name" value="CDC5 cell division cycle 5-like"/>
    <property type="match status" value="1"/>
</dbReference>
<dbReference type="InterPro" id="IPR047240">
    <property type="entry name" value="SANT_CDC5L_II"/>
</dbReference>
<proteinExistence type="inferred from homology"/>
<dbReference type="OrthoDB" id="1410009at2759"/>
<keyword evidence="8" id="KW-0175">Coiled coil</keyword>
<gene>
    <name evidence="12" type="ORF">AV274_4456</name>
</gene>
<feature type="coiled-coil region" evidence="8">
    <location>
        <begin position="355"/>
        <end position="389"/>
    </location>
</feature>
<dbReference type="GO" id="GO:0003677">
    <property type="term" value="F:DNA binding"/>
    <property type="evidence" value="ECO:0007669"/>
    <property type="project" value="UniProtKB-KW"/>
</dbReference>
<evidence type="ECO:0000256" key="1">
    <source>
        <dbReference type="ARBA" id="ARBA00010506"/>
    </source>
</evidence>
<sequence>MRNDMKGGAWKNSEDEILKAAVMKYGKTEWARVASLLPRKSAKHCKARWEEWLDPRIKKTEWTREEDEKLMHLAKVLAGQWRTISSMMDRTAFQCCERYEKLLDLASREEGEDSEDEDDPRLLRSGEIDPHPESRPARPDPVDMDEDEIGMIQEARARLANTQGKKAKRKMREKEMELNRRLASNQKRREMRAAGIDYRRTRLQKKGEIDWNMEVPFQKEIPAGYYDISNEVRDTSINKHFTTEKMMVIEHNERKAEEERRRKKDIQRFNRMTESNLPEAMMQLNRLDGQTGVARKRAKLSLPAPVKSEKKLNLVLGGYLARQKNLVSRLNELHRDVDMSRINYLCFSKLAAQEQKMLTMRLKDAKERMKKEKERHAALQKRYKTLLMQIRS</sequence>
<evidence type="ECO:0000256" key="4">
    <source>
        <dbReference type="ARBA" id="ARBA00022737"/>
    </source>
</evidence>
<dbReference type="GO" id="GO:0005681">
    <property type="term" value="C:spliceosomal complex"/>
    <property type="evidence" value="ECO:0007669"/>
    <property type="project" value="UniProtKB-KW"/>
</dbReference>
<protein>
    <submittedName>
        <fullName evidence="12">Cell division cycle 5-like protein</fullName>
    </submittedName>
</protein>
<feature type="domain" description="Myb-like" evidence="10">
    <location>
        <begin position="2"/>
        <end position="53"/>
    </location>
</feature>
<keyword evidence="3" id="KW-0747">Spliceosome</keyword>
<dbReference type="GO" id="GO:0051301">
    <property type="term" value="P:cell division"/>
    <property type="evidence" value="ECO:0007669"/>
    <property type="project" value="UniProtKB-KW"/>
</dbReference>
<evidence type="ECO:0000259" key="11">
    <source>
        <dbReference type="PROSITE" id="PS51294"/>
    </source>
</evidence>
<feature type="compositionally biased region" description="Basic and acidic residues" evidence="9">
    <location>
        <begin position="120"/>
        <end position="141"/>
    </location>
</feature>
<keyword evidence="5" id="KW-0238">DNA-binding</keyword>
<dbReference type="Pfam" id="PF13921">
    <property type="entry name" value="Myb_DNA-bind_6"/>
    <property type="match status" value="1"/>
</dbReference>
<dbReference type="InterPro" id="IPR001005">
    <property type="entry name" value="SANT/Myb"/>
</dbReference>
<dbReference type="InterPro" id="IPR017930">
    <property type="entry name" value="Myb_dom"/>
</dbReference>
<dbReference type="SMART" id="SM00717">
    <property type="entry name" value="SANT"/>
    <property type="match status" value="2"/>
</dbReference>
<dbReference type="PROSITE" id="PS50090">
    <property type="entry name" value="MYB_LIKE"/>
    <property type="match status" value="2"/>
</dbReference>
<evidence type="ECO:0000256" key="9">
    <source>
        <dbReference type="SAM" id="MobiDB-lite"/>
    </source>
</evidence>
<accession>A0A196SBT4</accession>
<evidence type="ECO:0000256" key="3">
    <source>
        <dbReference type="ARBA" id="ARBA00022728"/>
    </source>
</evidence>
<keyword evidence="12" id="KW-0132">Cell division</keyword>
<evidence type="ECO:0000256" key="7">
    <source>
        <dbReference type="ARBA" id="ARBA00023242"/>
    </source>
</evidence>
<evidence type="ECO:0000259" key="10">
    <source>
        <dbReference type="PROSITE" id="PS50090"/>
    </source>
</evidence>
<dbReference type="PANTHER" id="PTHR45885:SF1">
    <property type="entry name" value="CELL DIVISION CYCLE 5-LIKE PROTEIN"/>
    <property type="match status" value="1"/>
</dbReference>
<dbReference type="PROSITE" id="PS51294">
    <property type="entry name" value="HTH_MYB"/>
    <property type="match status" value="2"/>
</dbReference>
<dbReference type="Proteomes" id="UP000078348">
    <property type="component" value="Unassembled WGS sequence"/>
</dbReference>
<feature type="domain" description="HTH myb-type" evidence="11">
    <location>
        <begin position="2"/>
        <end position="57"/>
    </location>
</feature>
<comment type="similarity">
    <text evidence="1">Belongs to the CEF1 family.</text>
</comment>
<dbReference type="GO" id="GO:0000398">
    <property type="term" value="P:mRNA splicing, via spliceosome"/>
    <property type="evidence" value="ECO:0007669"/>
    <property type="project" value="InterPro"/>
</dbReference>
<keyword evidence="13" id="KW-1185">Reference proteome</keyword>
<evidence type="ECO:0000256" key="5">
    <source>
        <dbReference type="ARBA" id="ARBA00023125"/>
    </source>
</evidence>
<evidence type="ECO:0000313" key="13">
    <source>
        <dbReference type="Proteomes" id="UP000078348"/>
    </source>
</evidence>
<keyword evidence="7" id="KW-0539">Nucleus</keyword>
<feature type="domain" description="Myb-like" evidence="10">
    <location>
        <begin position="54"/>
        <end position="103"/>
    </location>
</feature>
<evidence type="ECO:0000256" key="8">
    <source>
        <dbReference type="SAM" id="Coils"/>
    </source>
</evidence>
<keyword evidence="12" id="KW-0131">Cell cycle</keyword>
<name>A0A196SBT4_BLAHN</name>
<dbReference type="STRING" id="478820.A0A196SBT4"/>
<evidence type="ECO:0000313" key="12">
    <source>
        <dbReference type="EMBL" id="OAO13781.1"/>
    </source>
</evidence>
<dbReference type="SUPFAM" id="SSF46689">
    <property type="entry name" value="Homeodomain-like"/>
    <property type="match status" value="1"/>
</dbReference>
<dbReference type="AlphaFoldDB" id="A0A196SBT4"/>
<feature type="compositionally biased region" description="Acidic residues" evidence="9">
    <location>
        <begin position="110"/>
        <end position="119"/>
    </location>
</feature>
<feature type="region of interest" description="Disordered" evidence="9">
    <location>
        <begin position="107"/>
        <end position="144"/>
    </location>
</feature>